<comment type="subcellular location">
    <subcellularLocation>
        <location evidence="1 6">Secreted</location>
    </subcellularLocation>
</comment>
<dbReference type="Proteomes" id="UP000653305">
    <property type="component" value="Unassembled WGS sequence"/>
</dbReference>
<evidence type="ECO:0000313" key="8">
    <source>
        <dbReference type="Proteomes" id="UP000653305"/>
    </source>
</evidence>
<evidence type="ECO:0000313" key="7">
    <source>
        <dbReference type="EMBL" id="GFP99074.1"/>
    </source>
</evidence>
<keyword evidence="4 6" id="KW-0964">Secreted</keyword>
<reference evidence="7" key="1">
    <citation type="submission" date="2020-07" db="EMBL/GenBank/DDBJ databases">
        <title>Ethylene signaling mediates host invasion by parasitic plants.</title>
        <authorList>
            <person name="Yoshida S."/>
        </authorList>
    </citation>
    <scope>NUCLEOTIDE SEQUENCE</scope>
    <source>
        <strain evidence="7">Okayama</strain>
    </source>
</reference>
<dbReference type="InterPro" id="IPR010264">
    <property type="entry name" value="Self-incomp_S1"/>
</dbReference>
<proteinExistence type="inferred from homology"/>
<feature type="signal peptide" evidence="6">
    <location>
        <begin position="1"/>
        <end position="25"/>
    </location>
</feature>
<dbReference type="GO" id="GO:0060320">
    <property type="term" value="P:rejection of self pollen"/>
    <property type="evidence" value="ECO:0007669"/>
    <property type="project" value="UniProtKB-KW"/>
</dbReference>
<dbReference type="Pfam" id="PF05938">
    <property type="entry name" value="Self-incomp_S1"/>
    <property type="match status" value="1"/>
</dbReference>
<evidence type="ECO:0000256" key="6">
    <source>
        <dbReference type="RuleBase" id="RU367044"/>
    </source>
</evidence>
<keyword evidence="8" id="KW-1185">Reference proteome</keyword>
<comment type="similarity">
    <text evidence="2 6">Belongs to the plant self-incompatibility (S1) protein family.</text>
</comment>
<evidence type="ECO:0000256" key="3">
    <source>
        <dbReference type="ARBA" id="ARBA00022471"/>
    </source>
</evidence>
<keyword evidence="5 6" id="KW-0732">Signal</keyword>
<dbReference type="PANTHER" id="PTHR31232">
    <property type="match status" value="1"/>
</dbReference>
<organism evidence="7 8">
    <name type="scientific">Phtheirospermum japonicum</name>
    <dbReference type="NCBI Taxonomy" id="374723"/>
    <lineage>
        <taxon>Eukaryota</taxon>
        <taxon>Viridiplantae</taxon>
        <taxon>Streptophyta</taxon>
        <taxon>Embryophyta</taxon>
        <taxon>Tracheophyta</taxon>
        <taxon>Spermatophyta</taxon>
        <taxon>Magnoliopsida</taxon>
        <taxon>eudicotyledons</taxon>
        <taxon>Gunneridae</taxon>
        <taxon>Pentapetalae</taxon>
        <taxon>asterids</taxon>
        <taxon>lamiids</taxon>
        <taxon>Lamiales</taxon>
        <taxon>Orobanchaceae</taxon>
        <taxon>Orobanchaceae incertae sedis</taxon>
        <taxon>Phtheirospermum</taxon>
    </lineage>
</organism>
<keyword evidence="3 6" id="KW-0713">Self-incompatibility</keyword>
<dbReference type="OrthoDB" id="1727555at2759"/>
<name>A0A830CSG3_9LAMI</name>
<dbReference type="EMBL" id="BMAC01000555">
    <property type="protein sequence ID" value="GFP99074.1"/>
    <property type="molecule type" value="Genomic_DNA"/>
</dbReference>
<protein>
    <recommendedName>
        <fullName evidence="6">S-protein homolog</fullName>
    </recommendedName>
</protein>
<dbReference type="PANTHER" id="PTHR31232:SF156">
    <property type="entry name" value="PLANT SELF-INCOMPATIBILITY PROTEIN S1 FAMILY-RELATED"/>
    <property type="match status" value="1"/>
</dbReference>
<sequence length="136" mass="16157">MACISVKSFFIFIVLSLYLVNPTQAKIDSFQKHRISVYNKFPRNSKALVVRCQSNDDDLGVRAIYPDQGFDWSFRTNFAETTIFFCHVWWEAKQASFQVFNANWIKVYETYNYVVNIDGFYVQNDREPYFKKIGTW</sequence>
<dbReference type="GO" id="GO:0005576">
    <property type="term" value="C:extracellular region"/>
    <property type="evidence" value="ECO:0007669"/>
    <property type="project" value="UniProtKB-SubCell"/>
</dbReference>
<accession>A0A830CSG3</accession>
<evidence type="ECO:0000256" key="1">
    <source>
        <dbReference type="ARBA" id="ARBA00004613"/>
    </source>
</evidence>
<evidence type="ECO:0000256" key="5">
    <source>
        <dbReference type="ARBA" id="ARBA00022729"/>
    </source>
</evidence>
<evidence type="ECO:0000256" key="4">
    <source>
        <dbReference type="ARBA" id="ARBA00022525"/>
    </source>
</evidence>
<dbReference type="AlphaFoldDB" id="A0A830CSG3"/>
<comment type="caution">
    <text evidence="7">The sequence shown here is derived from an EMBL/GenBank/DDBJ whole genome shotgun (WGS) entry which is preliminary data.</text>
</comment>
<evidence type="ECO:0000256" key="2">
    <source>
        <dbReference type="ARBA" id="ARBA00005581"/>
    </source>
</evidence>
<gene>
    <name evidence="7" type="ORF">PHJA_002051300</name>
</gene>
<feature type="chain" id="PRO_5033111900" description="S-protein homolog" evidence="6">
    <location>
        <begin position="26"/>
        <end position="136"/>
    </location>
</feature>